<dbReference type="AlphaFoldDB" id="A0A8S1GMI3"/>
<sequence length="418" mass="46855">MTATLQSLTTLDGAATSSSEDVMSSCGSRDRIKALNDRKFLFLSSVTRPDYRSVRDRSSPSPDDLRQIDTARSEPAECAALSAHREDGRNCAMTSSEASSLDLDLDEQPRCSSLPICVDYGVAPKAQFDEDEDFREQQENLEKSLLEDLTLSSSSHSDNVKNDDVPSSVENCDPGAQMRISHTGSPEGFGSLPKVASQPDSEPKKVESPEKIDEKQEKEETITISDLPKIVTDELDEVEKRFGSPKRAFRAIVAEDTLGSEDEDEAEEKHKPLPQHKRFVDEQLHLWHTDSQPNNVVLTSSSVDVHRAHSANQIDDASCIPDFQQLHPPVKFSIASVSSTPEHRRSADDAETDDVLQQSLVQLERQLRISDVRCTRLERICQFQQKDIDSLRYEVEWKDARIDYLQKALAEMEARQNP</sequence>
<protein>
    <submittedName>
        <fullName evidence="2">Uncharacterized protein</fullName>
    </submittedName>
</protein>
<feature type="region of interest" description="Disordered" evidence="1">
    <location>
        <begin position="148"/>
        <end position="225"/>
    </location>
</feature>
<proteinExistence type="predicted"/>
<gene>
    <name evidence="2" type="ORF">CAUJ_LOCUS506</name>
</gene>
<reference evidence="2" key="1">
    <citation type="submission" date="2020-10" db="EMBL/GenBank/DDBJ databases">
        <authorList>
            <person name="Kikuchi T."/>
        </authorList>
    </citation>
    <scope>NUCLEOTIDE SEQUENCE</scope>
    <source>
        <strain evidence="2">NKZ352</strain>
    </source>
</reference>
<evidence type="ECO:0000256" key="1">
    <source>
        <dbReference type="SAM" id="MobiDB-lite"/>
    </source>
</evidence>
<keyword evidence="3" id="KW-1185">Reference proteome</keyword>
<feature type="region of interest" description="Disordered" evidence="1">
    <location>
        <begin position="1"/>
        <end position="27"/>
    </location>
</feature>
<name>A0A8S1GMI3_9PELO</name>
<feature type="compositionally biased region" description="Basic and acidic residues" evidence="1">
    <location>
        <begin position="201"/>
        <end position="221"/>
    </location>
</feature>
<evidence type="ECO:0000313" key="2">
    <source>
        <dbReference type="EMBL" id="CAD6184587.1"/>
    </source>
</evidence>
<feature type="compositionally biased region" description="Low complexity" evidence="1">
    <location>
        <begin position="148"/>
        <end position="157"/>
    </location>
</feature>
<organism evidence="2 3">
    <name type="scientific">Caenorhabditis auriculariae</name>
    <dbReference type="NCBI Taxonomy" id="2777116"/>
    <lineage>
        <taxon>Eukaryota</taxon>
        <taxon>Metazoa</taxon>
        <taxon>Ecdysozoa</taxon>
        <taxon>Nematoda</taxon>
        <taxon>Chromadorea</taxon>
        <taxon>Rhabditida</taxon>
        <taxon>Rhabditina</taxon>
        <taxon>Rhabditomorpha</taxon>
        <taxon>Rhabditoidea</taxon>
        <taxon>Rhabditidae</taxon>
        <taxon>Peloderinae</taxon>
        <taxon>Caenorhabditis</taxon>
    </lineage>
</organism>
<comment type="caution">
    <text evidence="2">The sequence shown here is derived from an EMBL/GenBank/DDBJ whole genome shotgun (WGS) entry which is preliminary data.</text>
</comment>
<evidence type="ECO:0000313" key="3">
    <source>
        <dbReference type="Proteomes" id="UP000835052"/>
    </source>
</evidence>
<dbReference type="OrthoDB" id="1850764at2759"/>
<accession>A0A8S1GMI3</accession>
<dbReference type="Proteomes" id="UP000835052">
    <property type="component" value="Unassembled WGS sequence"/>
</dbReference>
<dbReference type="EMBL" id="CAJGYM010000001">
    <property type="protein sequence ID" value="CAD6184587.1"/>
    <property type="molecule type" value="Genomic_DNA"/>
</dbReference>